<sequence length="368" mass="40805">MADSRLFKPLLVGKLSLSHRIGMCPLTTFRATDDHVSLPIVEDYYAQRASVPGTLLVSEGTFISPSQGGFANVPGIYNEAQIRAWRKITHAVHAKGSYIYCQLWVLGRTADADVAERENFIISSSSDSPVDAAHPQPVPMTVNQIKSTIQGYAQAAKFAISAGFDGVELHGANGYLRDQFLHDRCNQRSDQYGGGVENRSRFALEAVQAVTNAIGADRTAIRFSPWSTYNSMRMEDPASQFSDIIKRLNPPKLAYLHLVESRIAGNADVECVDTLGFAMDLWNDALLIAGGYTPDSARRLVDHEQKSRDIVVMFGRFFISTPDLPFRIKEGLELNQYDRGTFYTPKEAKGYIDYEFSSDYLQIPPASA</sequence>
<gene>
    <name evidence="2" type="ORF">OIDMADRAFT_36595</name>
</gene>
<dbReference type="SUPFAM" id="SSF51395">
    <property type="entry name" value="FMN-linked oxidoreductases"/>
    <property type="match status" value="1"/>
</dbReference>
<dbReference type="InterPro" id="IPR001155">
    <property type="entry name" value="OxRdtase_FMN_N"/>
</dbReference>
<dbReference type="PANTHER" id="PTHR22893">
    <property type="entry name" value="NADH OXIDOREDUCTASE-RELATED"/>
    <property type="match status" value="1"/>
</dbReference>
<dbReference type="InterPro" id="IPR045247">
    <property type="entry name" value="Oye-like"/>
</dbReference>
<dbReference type="HOGENOM" id="CLU_012153_0_0_1"/>
<protein>
    <recommendedName>
        <fullName evidence="1">NADH:flavin oxidoreductase/NADH oxidase N-terminal domain-containing protein</fullName>
    </recommendedName>
</protein>
<reference evidence="2 3" key="1">
    <citation type="submission" date="2014-04" db="EMBL/GenBank/DDBJ databases">
        <authorList>
            <consortium name="DOE Joint Genome Institute"/>
            <person name="Kuo A."/>
            <person name="Martino E."/>
            <person name="Perotto S."/>
            <person name="Kohler A."/>
            <person name="Nagy L.G."/>
            <person name="Floudas D."/>
            <person name="Copeland A."/>
            <person name="Barry K.W."/>
            <person name="Cichocki N."/>
            <person name="Veneault-Fourrey C."/>
            <person name="LaButti K."/>
            <person name="Lindquist E.A."/>
            <person name="Lipzen A."/>
            <person name="Lundell T."/>
            <person name="Morin E."/>
            <person name="Murat C."/>
            <person name="Sun H."/>
            <person name="Tunlid A."/>
            <person name="Henrissat B."/>
            <person name="Grigoriev I.V."/>
            <person name="Hibbett D.S."/>
            <person name="Martin F."/>
            <person name="Nordberg H.P."/>
            <person name="Cantor M.N."/>
            <person name="Hua S.X."/>
        </authorList>
    </citation>
    <scope>NUCLEOTIDE SEQUENCE [LARGE SCALE GENOMIC DNA]</scope>
    <source>
        <strain evidence="2 3">Zn</strain>
    </source>
</reference>
<accession>A0A0C3HX49</accession>
<dbReference type="InParanoid" id="A0A0C3HX49"/>
<dbReference type="STRING" id="913774.A0A0C3HX49"/>
<feature type="domain" description="NADH:flavin oxidoreductase/NADH oxidase N-terminal" evidence="1">
    <location>
        <begin position="6"/>
        <end position="335"/>
    </location>
</feature>
<dbReference type="GO" id="GO:0010181">
    <property type="term" value="F:FMN binding"/>
    <property type="evidence" value="ECO:0007669"/>
    <property type="project" value="InterPro"/>
</dbReference>
<proteinExistence type="predicted"/>
<dbReference type="GO" id="GO:0003959">
    <property type="term" value="F:NADPH dehydrogenase activity"/>
    <property type="evidence" value="ECO:0007669"/>
    <property type="project" value="TreeGrafter"/>
</dbReference>
<name>A0A0C3HX49_OIDMZ</name>
<dbReference type="AlphaFoldDB" id="A0A0C3HX49"/>
<evidence type="ECO:0000259" key="1">
    <source>
        <dbReference type="Pfam" id="PF00724"/>
    </source>
</evidence>
<reference evidence="3" key="2">
    <citation type="submission" date="2015-01" db="EMBL/GenBank/DDBJ databases">
        <title>Evolutionary Origins and Diversification of the Mycorrhizal Mutualists.</title>
        <authorList>
            <consortium name="DOE Joint Genome Institute"/>
            <consortium name="Mycorrhizal Genomics Consortium"/>
            <person name="Kohler A."/>
            <person name="Kuo A."/>
            <person name="Nagy L.G."/>
            <person name="Floudas D."/>
            <person name="Copeland A."/>
            <person name="Barry K.W."/>
            <person name="Cichocki N."/>
            <person name="Veneault-Fourrey C."/>
            <person name="LaButti K."/>
            <person name="Lindquist E.A."/>
            <person name="Lipzen A."/>
            <person name="Lundell T."/>
            <person name="Morin E."/>
            <person name="Murat C."/>
            <person name="Riley R."/>
            <person name="Ohm R."/>
            <person name="Sun H."/>
            <person name="Tunlid A."/>
            <person name="Henrissat B."/>
            <person name="Grigoriev I.V."/>
            <person name="Hibbett D.S."/>
            <person name="Martin F."/>
        </authorList>
    </citation>
    <scope>NUCLEOTIDE SEQUENCE [LARGE SCALE GENOMIC DNA]</scope>
    <source>
        <strain evidence="3">Zn</strain>
    </source>
</reference>
<dbReference type="CDD" id="cd02933">
    <property type="entry name" value="OYE_like_FMN"/>
    <property type="match status" value="1"/>
</dbReference>
<dbReference type="Pfam" id="PF00724">
    <property type="entry name" value="Oxidored_FMN"/>
    <property type="match status" value="1"/>
</dbReference>
<dbReference type="FunCoup" id="A0A0C3HX49">
    <property type="interactions" value="826"/>
</dbReference>
<dbReference type="PANTHER" id="PTHR22893:SF91">
    <property type="entry name" value="NADPH DEHYDROGENASE 2-RELATED"/>
    <property type="match status" value="1"/>
</dbReference>
<dbReference type="Gene3D" id="3.20.20.70">
    <property type="entry name" value="Aldolase class I"/>
    <property type="match status" value="1"/>
</dbReference>
<evidence type="ECO:0000313" key="3">
    <source>
        <dbReference type="Proteomes" id="UP000054321"/>
    </source>
</evidence>
<organism evidence="2 3">
    <name type="scientific">Oidiodendron maius (strain Zn)</name>
    <dbReference type="NCBI Taxonomy" id="913774"/>
    <lineage>
        <taxon>Eukaryota</taxon>
        <taxon>Fungi</taxon>
        <taxon>Dikarya</taxon>
        <taxon>Ascomycota</taxon>
        <taxon>Pezizomycotina</taxon>
        <taxon>Leotiomycetes</taxon>
        <taxon>Leotiomycetes incertae sedis</taxon>
        <taxon>Myxotrichaceae</taxon>
        <taxon>Oidiodendron</taxon>
    </lineage>
</organism>
<dbReference type="Proteomes" id="UP000054321">
    <property type="component" value="Unassembled WGS sequence"/>
</dbReference>
<dbReference type="OrthoDB" id="276546at2759"/>
<dbReference type="InterPro" id="IPR013785">
    <property type="entry name" value="Aldolase_TIM"/>
</dbReference>
<dbReference type="EMBL" id="KN832870">
    <property type="protein sequence ID" value="KIN06807.1"/>
    <property type="molecule type" value="Genomic_DNA"/>
</dbReference>
<evidence type="ECO:0000313" key="2">
    <source>
        <dbReference type="EMBL" id="KIN06807.1"/>
    </source>
</evidence>
<keyword evidence="3" id="KW-1185">Reference proteome</keyword>
<dbReference type="FunFam" id="3.20.20.70:FF:000138">
    <property type="entry name" value="NADPH dehydrogenase 1"/>
    <property type="match status" value="1"/>
</dbReference>